<comment type="caution">
    <text evidence="9">The sequence shown here is derived from an EMBL/GenBank/DDBJ whole genome shotgun (WGS) entry which is preliminary data.</text>
</comment>
<evidence type="ECO:0000313" key="10">
    <source>
        <dbReference type="Proteomes" id="UP000004931"/>
    </source>
</evidence>
<dbReference type="PRINTS" id="PR00125">
    <property type="entry name" value="ATPASEDELTA"/>
</dbReference>
<dbReference type="Gene3D" id="1.10.520.20">
    <property type="entry name" value="N-terminal domain of the delta subunit of the F1F0-ATP synthase"/>
    <property type="match status" value="1"/>
</dbReference>
<keyword evidence="6 8" id="KW-0139">CF(1)</keyword>
<dbReference type="Proteomes" id="UP000004931">
    <property type="component" value="Unassembled WGS sequence"/>
</dbReference>
<dbReference type="NCBIfam" id="TIGR01145">
    <property type="entry name" value="ATP_synt_delta"/>
    <property type="match status" value="1"/>
</dbReference>
<gene>
    <name evidence="8" type="primary">atpH</name>
    <name evidence="9" type="ORF">GP2143_15426</name>
</gene>
<evidence type="ECO:0000256" key="2">
    <source>
        <dbReference type="ARBA" id="ARBA00022448"/>
    </source>
</evidence>
<evidence type="ECO:0000313" key="9">
    <source>
        <dbReference type="EMBL" id="EAW32659.1"/>
    </source>
</evidence>
<sequence>MAELSTLARPYAKAAFEFAVSAGELTGWSDQLSVVAAVSQVEKIHKILSSPSLTSDQQAKQFIDVCGDELSDGVRNFVEVLAENKRISLLPEIVGLFEQFKSNREKSVDVNVTTVFELDNDVQQKLSTSLSRKLDRDVNLQTTIDTTLLGGVVIRAADIVIDGSIRGRLAKLAESMQS</sequence>
<evidence type="ECO:0000256" key="1">
    <source>
        <dbReference type="ARBA" id="ARBA00004370"/>
    </source>
</evidence>
<comment type="function">
    <text evidence="8">F(1)F(0) ATP synthase produces ATP from ADP in the presence of a proton or sodium gradient. F-type ATPases consist of two structural domains, F(1) containing the extramembraneous catalytic core and F(0) containing the membrane proton channel, linked together by a central stalk and a peripheral stalk. During catalysis, ATP synthesis in the catalytic domain of F(1) is coupled via a rotary mechanism of the central stalk subunits to proton translocation.</text>
</comment>
<keyword evidence="7 8" id="KW-0066">ATP synthesis</keyword>
<dbReference type="AlphaFoldDB" id="A0Y955"/>
<evidence type="ECO:0000256" key="4">
    <source>
        <dbReference type="ARBA" id="ARBA00023065"/>
    </source>
</evidence>
<dbReference type="PANTHER" id="PTHR11910">
    <property type="entry name" value="ATP SYNTHASE DELTA CHAIN"/>
    <property type="match status" value="1"/>
</dbReference>
<comment type="function">
    <text evidence="8">This protein is part of the stalk that links CF(0) to CF(1). It either transmits conformational changes from CF(0) to CF(1) or is implicated in proton conduction.</text>
</comment>
<name>A0Y955_9GAMM</name>
<dbReference type="InterPro" id="IPR000711">
    <property type="entry name" value="ATPase_OSCP/dsu"/>
</dbReference>
<keyword evidence="5 8" id="KW-0472">Membrane</keyword>
<keyword evidence="3 8" id="KW-0375">Hydrogen ion transport</keyword>
<dbReference type="Pfam" id="PF00213">
    <property type="entry name" value="OSCP"/>
    <property type="match status" value="1"/>
</dbReference>
<dbReference type="STRING" id="247633.GP2143_15426"/>
<evidence type="ECO:0000256" key="8">
    <source>
        <dbReference type="HAMAP-Rule" id="MF_01416"/>
    </source>
</evidence>
<dbReference type="GO" id="GO:0046933">
    <property type="term" value="F:proton-transporting ATP synthase activity, rotational mechanism"/>
    <property type="evidence" value="ECO:0007669"/>
    <property type="project" value="UniProtKB-UniRule"/>
</dbReference>
<accession>A0Y955</accession>
<dbReference type="NCBIfam" id="NF004402">
    <property type="entry name" value="PRK05758.2-2"/>
    <property type="match status" value="1"/>
</dbReference>
<dbReference type="eggNOG" id="COG0712">
    <property type="taxonomic scope" value="Bacteria"/>
</dbReference>
<protein>
    <recommendedName>
        <fullName evidence="8">ATP synthase subunit delta</fullName>
    </recommendedName>
    <alternativeName>
        <fullName evidence="8">ATP synthase F(1) sector subunit delta</fullName>
    </alternativeName>
    <alternativeName>
        <fullName evidence="8">F-type ATPase subunit delta</fullName>
        <shortName evidence="8">F-ATPase subunit delta</shortName>
    </alternativeName>
</protein>
<dbReference type="OrthoDB" id="9816221at2"/>
<evidence type="ECO:0000256" key="7">
    <source>
        <dbReference type="ARBA" id="ARBA00023310"/>
    </source>
</evidence>
<dbReference type="SUPFAM" id="SSF47928">
    <property type="entry name" value="N-terminal domain of the delta subunit of the F1F0-ATP synthase"/>
    <property type="match status" value="1"/>
</dbReference>
<dbReference type="GO" id="GO:0005886">
    <property type="term" value="C:plasma membrane"/>
    <property type="evidence" value="ECO:0007669"/>
    <property type="project" value="UniProtKB-SubCell"/>
</dbReference>
<keyword evidence="4 8" id="KW-0406">Ion transport</keyword>
<keyword evidence="10" id="KW-1185">Reference proteome</keyword>
<proteinExistence type="inferred from homology"/>
<organism evidence="9 10">
    <name type="scientific">marine gamma proteobacterium HTCC2143</name>
    <dbReference type="NCBI Taxonomy" id="247633"/>
    <lineage>
        <taxon>Bacteria</taxon>
        <taxon>Pseudomonadati</taxon>
        <taxon>Pseudomonadota</taxon>
        <taxon>Gammaproteobacteria</taxon>
        <taxon>Cellvibrionales</taxon>
        <taxon>Spongiibacteraceae</taxon>
        <taxon>BD1-7 clade</taxon>
    </lineage>
</organism>
<evidence type="ECO:0000256" key="6">
    <source>
        <dbReference type="ARBA" id="ARBA00023196"/>
    </source>
</evidence>
<keyword evidence="2 8" id="KW-0813">Transport</keyword>
<dbReference type="InterPro" id="IPR026015">
    <property type="entry name" value="ATP_synth_OSCP/delta_N_sf"/>
</dbReference>
<dbReference type="HAMAP" id="MF_01416">
    <property type="entry name" value="ATP_synth_delta_bact"/>
    <property type="match status" value="1"/>
</dbReference>
<evidence type="ECO:0000256" key="5">
    <source>
        <dbReference type="ARBA" id="ARBA00023136"/>
    </source>
</evidence>
<keyword evidence="8" id="KW-1003">Cell membrane</keyword>
<dbReference type="EMBL" id="AAVT01000001">
    <property type="protein sequence ID" value="EAW32659.1"/>
    <property type="molecule type" value="Genomic_DNA"/>
</dbReference>
<comment type="subcellular location">
    <subcellularLocation>
        <location evidence="8">Cell membrane</location>
        <topology evidence="8">Peripheral membrane protein</topology>
    </subcellularLocation>
    <subcellularLocation>
        <location evidence="1">Membrane</location>
    </subcellularLocation>
</comment>
<dbReference type="GO" id="GO:0045259">
    <property type="term" value="C:proton-transporting ATP synthase complex"/>
    <property type="evidence" value="ECO:0007669"/>
    <property type="project" value="UniProtKB-KW"/>
</dbReference>
<comment type="similarity">
    <text evidence="8">Belongs to the ATPase delta chain family.</text>
</comment>
<evidence type="ECO:0000256" key="3">
    <source>
        <dbReference type="ARBA" id="ARBA00022781"/>
    </source>
</evidence>
<reference evidence="9 10" key="1">
    <citation type="journal article" date="2010" name="J. Bacteriol.">
        <title>Genome sequence of the oligotrophic marine Gammaproteobacterium HTCC2143, isolated from the Oregon Coast.</title>
        <authorList>
            <person name="Oh H.M."/>
            <person name="Kang I."/>
            <person name="Ferriera S."/>
            <person name="Giovannoni S.J."/>
            <person name="Cho J.C."/>
        </authorList>
    </citation>
    <scope>NUCLEOTIDE SEQUENCE [LARGE SCALE GENOMIC DNA]</scope>
    <source>
        <strain evidence="9 10">HTCC2143</strain>
    </source>
</reference>